<dbReference type="Proteomes" id="UP000232688">
    <property type="component" value="Unassembled WGS sequence"/>
</dbReference>
<name>A0A2N0SIL9_9GLOM</name>
<sequence>MVPRDLTDFFINYIPKKKKRFELFVKFMNIVMDKIDTHIWKRRNATVKEWECSLNITKKKKKFYKLHNNSRRDHSTSNEDETQRRHNSSNDFNSNTSTPYSRSGWLL</sequence>
<evidence type="ECO:0000313" key="3">
    <source>
        <dbReference type="Proteomes" id="UP000232688"/>
    </source>
</evidence>
<reference evidence="2 3" key="1">
    <citation type="submission" date="2017-10" db="EMBL/GenBank/DDBJ databases">
        <title>Extensive intraspecific genome diversity in a model arbuscular mycorrhizal fungus.</title>
        <authorList>
            <person name="Chen E.C.H."/>
            <person name="Morin E."/>
            <person name="Baudet D."/>
            <person name="Noel J."/>
            <person name="Ndikumana S."/>
            <person name="Charron P."/>
            <person name="St-Onge C."/>
            <person name="Giorgi J."/>
            <person name="Grigoriev I.V."/>
            <person name="Roux C."/>
            <person name="Martin F.M."/>
            <person name="Corradi N."/>
        </authorList>
    </citation>
    <scope>NUCLEOTIDE SEQUENCE [LARGE SCALE GENOMIC DNA]</scope>
    <source>
        <strain evidence="2 3">A1</strain>
    </source>
</reference>
<feature type="compositionally biased region" description="Low complexity" evidence="1">
    <location>
        <begin position="89"/>
        <end position="98"/>
    </location>
</feature>
<feature type="compositionally biased region" description="Basic and acidic residues" evidence="1">
    <location>
        <begin position="70"/>
        <end position="84"/>
    </location>
</feature>
<reference evidence="2 3" key="2">
    <citation type="submission" date="2017-10" db="EMBL/GenBank/DDBJ databases">
        <title>Genome analyses suggest a sexual origin of heterokaryosis in a supposedly ancient asexual fungus.</title>
        <authorList>
            <person name="Corradi N."/>
            <person name="Sedzielewska K."/>
            <person name="Noel J."/>
            <person name="Charron P."/>
            <person name="Farinelli L."/>
            <person name="Marton T."/>
            <person name="Kruger M."/>
            <person name="Pelin A."/>
            <person name="Brachmann A."/>
            <person name="Corradi N."/>
        </authorList>
    </citation>
    <scope>NUCLEOTIDE SEQUENCE [LARGE SCALE GENOMIC DNA]</scope>
    <source>
        <strain evidence="2 3">A1</strain>
    </source>
</reference>
<evidence type="ECO:0000313" key="2">
    <source>
        <dbReference type="EMBL" id="PKC75407.1"/>
    </source>
</evidence>
<dbReference type="AlphaFoldDB" id="A0A2N0SIL9"/>
<dbReference type="EMBL" id="LLXH01000024">
    <property type="protein sequence ID" value="PKC75407.1"/>
    <property type="molecule type" value="Genomic_DNA"/>
</dbReference>
<gene>
    <name evidence="2" type="ORF">RhiirA1_448887</name>
</gene>
<dbReference type="VEuPathDB" id="FungiDB:RhiirA1_448887"/>
<comment type="caution">
    <text evidence="2">The sequence shown here is derived from an EMBL/GenBank/DDBJ whole genome shotgun (WGS) entry which is preliminary data.</text>
</comment>
<organism evidence="2 3">
    <name type="scientific">Rhizophagus irregularis</name>
    <dbReference type="NCBI Taxonomy" id="588596"/>
    <lineage>
        <taxon>Eukaryota</taxon>
        <taxon>Fungi</taxon>
        <taxon>Fungi incertae sedis</taxon>
        <taxon>Mucoromycota</taxon>
        <taxon>Glomeromycotina</taxon>
        <taxon>Glomeromycetes</taxon>
        <taxon>Glomerales</taxon>
        <taxon>Glomeraceae</taxon>
        <taxon>Rhizophagus</taxon>
    </lineage>
</organism>
<accession>A0A2N0SIL9</accession>
<protein>
    <submittedName>
        <fullName evidence="2">Uncharacterized protein</fullName>
    </submittedName>
</protein>
<feature type="region of interest" description="Disordered" evidence="1">
    <location>
        <begin position="65"/>
        <end position="107"/>
    </location>
</feature>
<evidence type="ECO:0000256" key="1">
    <source>
        <dbReference type="SAM" id="MobiDB-lite"/>
    </source>
</evidence>
<proteinExistence type="predicted"/>